<dbReference type="Proteomes" id="UP000321857">
    <property type="component" value="Chromosome"/>
</dbReference>
<dbReference type="Gene3D" id="3.30.428.10">
    <property type="entry name" value="HIT-like"/>
    <property type="match status" value="1"/>
</dbReference>
<dbReference type="InterPro" id="IPR036265">
    <property type="entry name" value="HIT-like_sf"/>
</dbReference>
<organism evidence="4 5">
    <name type="scientific">Sphingomonas xanthus</name>
    <dbReference type="NCBI Taxonomy" id="2594473"/>
    <lineage>
        <taxon>Bacteria</taxon>
        <taxon>Pseudomonadati</taxon>
        <taxon>Pseudomonadota</taxon>
        <taxon>Alphaproteobacteria</taxon>
        <taxon>Sphingomonadales</taxon>
        <taxon>Sphingomonadaceae</taxon>
        <taxon>Sphingomonas</taxon>
    </lineage>
</organism>
<evidence type="ECO:0000313" key="5">
    <source>
        <dbReference type="Proteomes" id="UP000321857"/>
    </source>
</evidence>
<feature type="compositionally biased region" description="Basic and acidic residues" evidence="2">
    <location>
        <begin position="35"/>
        <end position="44"/>
    </location>
</feature>
<feature type="region of interest" description="Disordered" evidence="2">
    <location>
        <begin position="34"/>
        <end position="56"/>
    </location>
</feature>
<dbReference type="OrthoDB" id="9784774at2"/>
<reference evidence="4 5" key="1">
    <citation type="submission" date="2019-07" db="EMBL/GenBank/DDBJ databases">
        <title>Sphingomonas AE3 Genome sequencing and assembly.</title>
        <authorList>
            <person name="Kim H."/>
        </authorList>
    </citation>
    <scope>NUCLEOTIDE SEQUENCE [LARGE SCALE GENOMIC DNA]</scope>
    <source>
        <strain evidence="4 5">AE3</strain>
    </source>
</reference>
<protein>
    <submittedName>
        <fullName evidence="4">HIT family protein</fullName>
    </submittedName>
</protein>
<dbReference type="Pfam" id="PF01230">
    <property type="entry name" value="HIT"/>
    <property type="match status" value="1"/>
</dbReference>
<dbReference type="AlphaFoldDB" id="A0A516ITZ9"/>
<evidence type="ECO:0000259" key="3">
    <source>
        <dbReference type="PROSITE" id="PS51084"/>
    </source>
</evidence>
<dbReference type="EMBL" id="CP041659">
    <property type="protein sequence ID" value="QDP20372.1"/>
    <property type="molecule type" value="Genomic_DNA"/>
</dbReference>
<dbReference type="KEGG" id="sxa:FMM02_10665"/>
<sequence>MNLDERVSAFNIGVNVGAEAGQTVFHCHTHLIPRRAGDVDDPRGGVRGVIPKNRSY</sequence>
<feature type="short sequence motif" description="Histidine triad motif" evidence="1">
    <location>
        <begin position="26"/>
        <end position="30"/>
    </location>
</feature>
<dbReference type="PROSITE" id="PS51084">
    <property type="entry name" value="HIT_2"/>
    <property type="match status" value="1"/>
</dbReference>
<accession>A0A516ITZ9</accession>
<feature type="domain" description="HIT" evidence="3">
    <location>
        <begin position="1"/>
        <end position="41"/>
    </location>
</feature>
<name>A0A516ITZ9_9SPHN</name>
<evidence type="ECO:0000313" key="4">
    <source>
        <dbReference type="EMBL" id="QDP20372.1"/>
    </source>
</evidence>
<dbReference type="InterPro" id="IPR011146">
    <property type="entry name" value="HIT-like"/>
</dbReference>
<dbReference type="SUPFAM" id="SSF54197">
    <property type="entry name" value="HIT-like"/>
    <property type="match status" value="1"/>
</dbReference>
<evidence type="ECO:0000256" key="2">
    <source>
        <dbReference type="SAM" id="MobiDB-lite"/>
    </source>
</evidence>
<keyword evidence="5" id="KW-1185">Reference proteome</keyword>
<evidence type="ECO:0000256" key="1">
    <source>
        <dbReference type="PROSITE-ProRule" id="PRU00464"/>
    </source>
</evidence>
<proteinExistence type="predicted"/>
<dbReference type="GO" id="GO:0003824">
    <property type="term" value="F:catalytic activity"/>
    <property type="evidence" value="ECO:0007669"/>
    <property type="project" value="InterPro"/>
</dbReference>
<gene>
    <name evidence="4" type="ORF">FMM02_10665</name>
</gene>